<dbReference type="PANTHER" id="PTHR33269:SF17">
    <property type="entry name" value="NADH-UBIQUINONE OXIDOREDUCTASE CHAIN 6"/>
    <property type="match status" value="1"/>
</dbReference>
<dbReference type="AlphaFoldDB" id="A0A896SV08"/>
<keyword evidence="6 8" id="KW-0830">Ubiquinone</keyword>
<name>A0A896SV08_9ASCO</name>
<dbReference type="PANTHER" id="PTHR33269">
    <property type="entry name" value="NADH-UBIQUINONE OXIDOREDUCTASE CHAIN 6"/>
    <property type="match status" value="1"/>
</dbReference>
<keyword evidence="8" id="KW-0813">Transport</keyword>
<dbReference type="GeneID" id="67279359"/>
<organism evidence="9">
    <name type="scientific">Metschnikowia bicuspidata</name>
    <dbReference type="NCBI Taxonomy" id="27322"/>
    <lineage>
        <taxon>Eukaryota</taxon>
        <taxon>Fungi</taxon>
        <taxon>Dikarya</taxon>
        <taxon>Ascomycota</taxon>
        <taxon>Saccharomycotina</taxon>
        <taxon>Pichiomycetes</taxon>
        <taxon>Metschnikowiaceae</taxon>
        <taxon>Metschnikowia</taxon>
    </lineage>
</organism>
<comment type="subcellular location">
    <subcellularLocation>
        <location evidence="8">Mitochondrion membrane</location>
        <topology evidence="8">Multi-pass membrane protein</topology>
    </subcellularLocation>
</comment>
<dbReference type="InterPro" id="IPR001457">
    <property type="entry name" value="NADH_UbQ/plastoQ_OxRdtase_su6"/>
</dbReference>
<feature type="transmembrane region" description="Helical" evidence="8">
    <location>
        <begin position="45"/>
        <end position="67"/>
    </location>
</feature>
<dbReference type="EC" id="7.1.1.2" evidence="2 8"/>
<feature type="transmembrane region" description="Helical" evidence="8">
    <location>
        <begin position="144"/>
        <end position="166"/>
    </location>
</feature>
<keyword evidence="8" id="KW-0249">Electron transport</keyword>
<comment type="similarity">
    <text evidence="8">Belongs to the complex I subunit 6 family.</text>
</comment>
<comment type="function">
    <text evidence="1">Core subunit of the mitochondrial membrane respiratory chain NADH dehydrogenase (Complex I) that is believed to belong to the minimal assembly required for catalysis. Complex I functions in the transfer of electrons from NADH to the respiratory chain. The immediate electron acceptor for the enzyme is believed to be ubiquinone.</text>
</comment>
<gene>
    <name evidence="9" type="primary">nad6</name>
</gene>
<keyword evidence="8" id="KW-0812">Transmembrane</keyword>
<sequence length="167" mass="18872">MNMMSGISSLLAMGILTPVQSMLWLIMLFLSTAMSLYNNDFVLMGMLYIMMYVGAMAMLFLFMLSLLKMEYKNKNESNPLIMTMMGMSFMPLDLCYNTLTTKGCMSHPKGGTLSSNTMNDNMMENMNMTYNELMTVGLQFYTEYAMLLVMTGMMLMLSVVGAMSMVK</sequence>
<keyword evidence="4 8" id="KW-0679">Respiratory chain</keyword>
<keyword evidence="5 8" id="KW-1278">Translocase</keyword>
<proteinExistence type="inferred from homology"/>
<dbReference type="GO" id="GO:0008137">
    <property type="term" value="F:NADH dehydrogenase (ubiquinone) activity"/>
    <property type="evidence" value="ECO:0007669"/>
    <property type="project" value="UniProtKB-UniRule"/>
</dbReference>
<evidence type="ECO:0000256" key="7">
    <source>
        <dbReference type="ARBA" id="ARBA00049551"/>
    </source>
</evidence>
<geneLocation type="mitochondrion" evidence="9"/>
<evidence type="ECO:0000256" key="6">
    <source>
        <dbReference type="ARBA" id="ARBA00023075"/>
    </source>
</evidence>
<protein>
    <recommendedName>
        <fullName evidence="3 8">NADH-ubiquinone oxidoreductase chain 6</fullName>
        <ecNumber evidence="2 8">7.1.1.2</ecNumber>
    </recommendedName>
</protein>
<dbReference type="InterPro" id="IPR042106">
    <property type="entry name" value="Nuo/plastoQ_OxRdtase_6_NuoJ"/>
</dbReference>
<keyword evidence="8" id="KW-0520">NAD</keyword>
<evidence type="ECO:0000256" key="4">
    <source>
        <dbReference type="ARBA" id="ARBA00022660"/>
    </source>
</evidence>
<reference evidence="9" key="1">
    <citation type="submission" date="2020-10" db="EMBL/GenBank/DDBJ databases">
        <authorList>
            <person name="Ye G.S."/>
            <person name="Liu N.J."/>
        </authorList>
    </citation>
    <scope>NUCLEOTIDE SEQUENCE</scope>
</reference>
<comment type="catalytic activity">
    <reaction evidence="7 8">
        <text>a ubiquinone + NADH + 5 H(+)(in) = a ubiquinol + NAD(+) + 4 H(+)(out)</text>
        <dbReference type="Rhea" id="RHEA:29091"/>
        <dbReference type="Rhea" id="RHEA-COMP:9565"/>
        <dbReference type="Rhea" id="RHEA-COMP:9566"/>
        <dbReference type="ChEBI" id="CHEBI:15378"/>
        <dbReference type="ChEBI" id="CHEBI:16389"/>
        <dbReference type="ChEBI" id="CHEBI:17976"/>
        <dbReference type="ChEBI" id="CHEBI:57540"/>
        <dbReference type="ChEBI" id="CHEBI:57945"/>
        <dbReference type="EC" id="7.1.1.2"/>
    </reaction>
</comment>
<evidence type="ECO:0000256" key="3">
    <source>
        <dbReference type="ARBA" id="ARBA00021095"/>
    </source>
</evidence>
<evidence type="ECO:0000313" key="9">
    <source>
        <dbReference type="EMBL" id="QSD56440.1"/>
    </source>
</evidence>
<evidence type="ECO:0000256" key="1">
    <source>
        <dbReference type="ARBA" id="ARBA00003257"/>
    </source>
</evidence>
<dbReference type="RefSeq" id="YP_010170866.1">
    <property type="nucleotide sequence ID" value="NC_057617.1"/>
</dbReference>
<keyword evidence="8" id="KW-1133">Transmembrane helix</keyword>
<evidence type="ECO:0000256" key="8">
    <source>
        <dbReference type="RuleBase" id="RU004430"/>
    </source>
</evidence>
<dbReference type="EMBL" id="MW147605">
    <property type="protein sequence ID" value="QSD56440.1"/>
    <property type="molecule type" value="Genomic_DNA"/>
</dbReference>
<comment type="function">
    <text evidence="8">Core subunit of the mitochondrial membrane respiratory chain NADH dehydrogenase (Complex I) which catalyzes electron transfer from NADH through the respiratory chain, using ubiquinone as an electron acceptor. Essential for the catalytic activity and assembly of complex I.</text>
</comment>
<dbReference type="Pfam" id="PF00499">
    <property type="entry name" value="Oxidored_q3"/>
    <property type="match status" value="1"/>
</dbReference>
<dbReference type="Gene3D" id="1.20.120.1200">
    <property type="entry name" value="NADH-ubiquinone/plastoquinone oxidoreductase chain 6, subunit NuoJ"/>
    <property type="match status" value="1"/>
</dbReference>
<keyword evidence="8" id="KW-0472">Membrane</keyword>
<accession>A0A896SV08</accession>
<dbReference type="GO" id="GO:0031966">
    <property type="term" value="C:mitochondrial membrane"/>
    <property type="evidence" value="ECO:0007669"/>
    <property type="project" value="UniProtKB-SubCell"/>
</dbReference>
<keyword evidence="8 9" id="KW-0496">Mitochondrion</keyword>
<evidence type="ECO:0000256" key="2">
    <source>
        <dbReference type="ARBA" id="ARBA00012944"/>
    </source>
</evidence>
<evidence type="ECO:0000256" key="5">
    <source>
        <dbReference type="ARBA" id="ARBA00022967"/>
    </source>
</evidence>